<dbReference type="EMBL" id="JACHHN010000002">
    <property type="protein sequence ID" value="MBB5190708.1"/>
    <property type="molecule type" value="Genomic_DNA"/>
</dbReference>
<feature type="chain" id="PRO_5032499687" description="Lysozyme inhibitor LprI N-terminal domain-containing protein" evidence="1">
    <location>
        <begin position="20"/>
        <end position="133"/>
    </location>
</feature>
<organism evidence="2 3">
    <name type="scientific">Silvimonas terrae</name>
    <dbReference type="NCBI Taxonomy" id="300266"/>
    <lineage>
        <taxon>Bacteria</taxon>
        <taxon>Pseudomonadati</taxon>
        <taxon>Pseudomonadota</taxon>
        <taxon>Betaproteobacteria</taxon>
        <taxon>Neisseriales</taxon>
        <taxon>Chitinibacteraceae</taxon>
        <taxon>Silvimonas</taxon>
    </lineage>
</organism>
<proteinExistence type="predicted"/>
<keyword evidence="1" id="KW-0732">Signal</keyword>
<reference evidence="2 3" key="1">
    <citation type="submission" date="2020-08" db="EMBL/GenBank/DDBJ databases">
        <title>Genomic Encyclopedia of Type Strains, Phase IV (KMG-IV): sequencing the most valuable type-strain genomes for metagenomic binning, comparative biology and taxonomic classification.</title>
        <authorList>
            <person name="Goeker M."/>
        </authorList>
    </citation>
    <scope>NUCLEOTIDE SEQUENCE [LARGE SCALE GENOMIC DNA]</scope>
    <source>
        <strain evidence="2 3">DSM 18233</strain>
    </source>
</reference>
<feature type="signal peptide" evidence="1">
    <location>
        <begin position="1"/>
        <end position="19"/>
    </location>
</feature>
<name>A0A840RDV6_9NEIS</name>
<keyword evidence="3" id="KW-1185">Reference proteome</keyword>
<gene>
    <name evidence="2" type="ORF">HNQ50_001430</name>
</gene>
<accession>A0A840RDV6</accession>
<dbReference type="Proteomes" id="UP000543030">
    <property type="component" value="Unassembled WGS sequence"/>
</dbReference>
<sequence length="133" mass="14332">MKKLVTALLLSTAAATGFASDFSQPIAECQKLSFHVDVEKCLLGVIADEKKAITQLSDEQRNLLKQLPQSKKLFSLSDPVAKSAATYEKLVQLDCETLTGAAWSSGSGAGEAVLLCEANSRNTRVQQLTRFAQ</sequence>
<evidence type="ECO:0000256" key="1">
    <source>
        <dbReference type="SAM" id="SignalP"/>
    </source>
</evidence>
<protein>
    <recommendedName>
        <fullName evidence="4">Lysozyme inhibitor LprI N-terminal domain-containing protein</fullName>
    </recommendedName>
</protein>
<dbReference type="AlphaFoldDB" id="A0A840RDV6"/>
<evidence type="ECO:0008006" key="4">
    <source>
        <dbReference type="Google" id="ProtNLM"/>
    </source>
</evidence>
<comment type="caution">
    <text evidence="2">The sequence shown here is derived from an EMBL/GenBank/DDBJ whole genome shotgun (WGS) entry which is preliminary data.</text>
</comment>
<evidence type="ECO:0000313" key="3">
    <source>
        <dbReference type="Proteomes" id="UP000543030"/>
    </source>
</evidence>
<evidence type="ECO:0000313" key="2">
    <source>
        <dbReference type="EMBL" id="MBB5190708.1"/>
    </source>
</evidence>
<dbReference type="RefSeq" id="WP_184098958.1">
    <property type="nucleotide sequence ID" value="NZ_JACHHN010000002.1"/>
</dbReference>